<dbReference type="OrthoDB" id="1265391at2"/>
<evidence type="ECO:0000256" key="3">
    <source>
        <dbReference type="SAM" id="SignalP"/>
    </source>
</evidence>
<protein>
    <submittedName>
        <fullName evidence="5">Choloylglycine hydrolase</fullName>
    </submittedName>
</protein>
<feature type="signal peptide" evidence="3">
    <location>
        <begin position="1"/>
        <end position="22"/>
    </location>
</feature>
<dbReference type="RefSeq" id="WP_090254058.1">
    <property type="nucleotide sequence ID" value="NZ_FOAA01000011.1"/>
</dbReference>
<name>A0A1H7NAG3_9GAMM</name>
<sequence>MSVRLFSCAFILVAGLLGSAAAESCTRVVYQGPDDRILTGRSMDWKLPMVSNLWVFPRGMEREGLAGDRSVTWNSRFGSLITSGYDISTADGMNEAGLVANLLWEVNATYPDDDGETPRISVAIFPQYLLDRYATVEEAVADLKSNPIDVVTGPLPIDPSRFATVHVSLSDATGDSAVIEFIDGEMVIHHSRDYQVMTNEPTYERQQAILEYWENVNPREFLPGTVRASDRFVRAQFYINAVVQSDDPRVAAASVFSVIRQTSVPWGISIADAPNLSTTRWRVVADHKQRRYYAESVISPSVFWVDLDELDFSEGAGTQKLDLGVDMERVLSGEVSALFEAAEPFAFQAANP</sequence>
<dbReference type="AlphaFoldDB" id="A0A1H7NAG3"/>
<evidence type="ECO:0000256" key="2">
    <source>
        <dbReference type="ARBA" id="ARBA00022801"/>
    </source>
</evidence>
<reference evidence="6" key="1">
    <citation type="submission" date="2016-10" db="EMBL/GenBank/DDBJ databases">
        <authorList>
            <person name="Varghese N."/>
            <person name="Submissions S."/>
        </authorList>
    </citation>
    <scope>NUCLEOTIDE SEQUENCE [LARGE SCALE GENOMIC DNA]</scope>
    <source>
        <strain evidence="6">DSM 241</strain>
    </source>
</reference>
<organism evidence="5 6">
    <name type="scientific">Ectothiorhodospira marina</name>
    <dbReference type="NCBI Taxonomy" id="1396821"/>
    <lineage>
        <taxon>Bacteria</taxon>
        <taxon>Pseudomonadati</taxon>
        <taxon>Pseudomonadota</taxon>
        <taxon>Gammaproteobacteria</taxon>
        <taxon>Chromatiales</taxon>
        <taxon>Ectothiorhodospiraceae</taxon>
        <taxon>Ectothiorhodospira</taxon>
    </lineage>
</organism>
<comment type="similarity">
    <text evidence="1">Belongs to the peptidase C59 family.</text>
</comment>
<feature type="chain" id="PRO_5011720394" evidence="3">
    <location>
        <begin position="23"/>
        <end position="352"/>
    </location>
</feature>
<accession>A0A1H7NAG3</accession>
<evidence type="ECO:0000256" key="1">
    <source>
        <dbReference type="ARBA" id="ARBA00006625"/>
    </source>
</evidence>
<proteinExistence type="inferred from homology"/>
<dbReference type="InterPro" id="IPR029055">
    <property type="entry name" value="Ntn_hydrolases_N"/>
</dbReference>
<keyword evidence="6" id="KW-1185">Reference proteome</keyword>
<gene>
    <name evidence="5" type="ORF">SAMN05444515_11150</name>
</gene>
<dbReference type="STRING" id="1396821.SAMN05444515_11150"/>
<keyword evidence="2 5" id="KW-0378">Hydrolase</keyword>
<dbReference type="InterPro" id="IPR052193">
    <property type="entry name" value="Peptidase_C59"/>
</dbReference>
<dbReference type="SUPFAM" id="SSF56235">
    <property type="entry name" value="N-terminal nucleophile aminohydrolases (Ntn hydrolases)"/>
    <property type="match status" value="1"/>
</dbReference>
<dbReference type="PANTHER" id="PTHR35527">
    <property type="entry name" value="CHOLOYLGLYCINE HYDROLASE"/>
    <property type="match status" value="1"/>
</dbReference>
<evidence type="ECO:0000313" key="6">
    <source>
        <dbReference type="Proteomes" id="UP000199256"/>
    </source>
</evidence>
<keyword evidence="3" id="KW-0732">Signal</keyword>
<dbReference type="EMBL" id="FOAA01000011">
    <property type="protein sequence ID" value="SEL19935.1"/>
    <property type="molecule type" value="Genomic_DNA"/>
</dbReference>
<dbReference type="InterPro" id="IPR029132">
    <property type="entry name" value="CBAH/NAAA_C"/>
</dbReference>
<feature type="domain" description="Choloylglycine hydrolase/NAAA C-terminal" evidence="4">
    <location>
        <begin position="25"/>
        <end position="312"/>
    </location>
</feature>
<dbReference type="Pfam" id="PF02275">
    <property type="entry name" value="CBAH"/>
    <property type="match status" value="1"/>
</dbReference>
<dbReference type="PANTHER" id="PTHR35527:SF2">
    <property type="entry name" value="HYDROLASE"/>
    <property type="match status" value="1"/>
</dbReference>
<evidence type="ECO:0000313" key="5">
    <source>
        <dbReference type="EMBL" id="SEL19935.1"/>
    </source>
</evidence>
<dbReference type="Gene3D" id="3.60.60.10">
    <property type="entry name" value="Penicillin V Acylase, Chain A"/>
    <property type="match status" value="1"/>
</dbReference>
<dbReference type="CDD" id="cd01902">
    <property type="entry name" value="Ntn_CGH"/>
    <property type="match status" value="1"/>
</dbReference>
<evidence type="ECO:0000259" key="4">
    <source>
        <dbReference type="Pfam" id="PF02275"/>
    </source>
</evidence>
<dbReference type="GO" id="GO:0016787">
    <property type="term" value="F:hydrolase activity"/>
    <property type="evidence" value="ECO:0007669"/>
    <property type="project" value="UniProtKB-KW"/>
</dbReference>
<dbReference type="Proteomes" id="UP000199256">
    <property type="component" value="Unassembled WGS sequence"/>
</dbReference>